<dbReference type="InterPro" id="IPR009061">
    <property type="entry name" value="DNA-bd_dom_put_sf"/>
</dbReference>
<dbReference type="CDD" id="cd01106">
    <property type="entry name" value="HTH_TipAL-Mta"/>
    <property type="match status" value="1"/>
</dbReference>
<dbReference type="SUPFAM" id="SSF46955">
    <property type="entry name" value="Putative DNA-binding domain"/>
    <property type="match status" value="1"/>
</dbReference>
<dbReference type="SMART" id="SM00422">
    <property type="entry name" value="HTH_MERR"/>
    <property type="match status" value="1"/>
</dbReference>
<protein>
    <submittedName>
        <fullName evidence="3">Transcriptional regulator, MerR family</fullName>
    </submittedName>
</protein>
<evidence type="ECO:0000256" key="1">
    <source>
        <dbReference type="ARBA" id="ARBA00023125"/>
    </source>
</evidence>
<dbReference type="PRINTS" id="PR00040">
    <property type="entry name" value="HTHMERR"/>
</dbReference>
<sequence>MCQNENNLFTIGQFSKKAGVTLRTLRYYDKIGLLKPSYHNDLGHRLYSKQDFGSLQKILTLKFIGLSLEDISNIIKYDNNDQDLKKPLEIQKTIMEEKIQHIQMVIKAIDEAVHMLDNNNILNWDKFVNIINVINTDKKWIEQYENASNLRARIRIHELFSTNKQGWMNWFFNNLYVPSNASILEVGCGDGSLWKKNFSNIPCNWNITLTDFSNGMLKDAKKNLANKASRFKFKIADAQKLPFEDDSFDVIIANNMLYHVPDREKAFSEANRILKNNGLFYASTVGKNHMKEMREIVAKFNSESITTKSWDLTENFQLENGLKQVSKWFKEVKLKRYEDSLIVTDPIPLVDYIFSMPGNTKDIFTEDKLQNLIKFLQEEIKKTGGIYITKDTGFFQGIK</sequence>
<dbReference type="AlphaFoldDB" id="A0A0E3K059"/>
<evidence type="ECO:0000259" key="2">
    <source>
        <dbReference type="PROSITE" id="PS50937"/>
    </source>
</evidence>
<proteinExistence type="predicted"/>
<name>A0A0E3K059_CLOSL</name>
<dbReference type="InterPro" id="IPR047057">
    <property type="entry name" value="MerR_fam"/>
</dbReference>
<dbReference type="PROSITE" id="PS50937">
    <property type="entry name" value="HTH_MERR_2"/>
    <property type="match status" value="1"/>
</dbReference>
<dbReference type="GO" id="GO:0003700">
    <property type="term" value="F:DNA-binding transcription factor activity"/>
    <property type="evidence" value="ECO:0007669"/>
    <property type="project" value="InterPro"/>
</dbReference>
<dbReference type="Pfam" id="PF08241">
    <property type="entry name" value="Methyltransf_11"/>
    <property type="match status" value="1"/>
</dbReference>
<dbReference type="Proteomes" id="UP000033115">
    <property type="component" value="Chromosome"/>
</dbReference>
<gene>
    <name evidence="3" type="ORF">CSCA_2662</name>
</gene>
<dbReference type="SUPFAM" id="SSF53335">
    <property type="entry name" value="S-adenosyl-L-methionine-dependent methyltransferases"/>
    <property type="match status" value="1"/>
</dbReference>
<dbReference type="Pfam" id="PF13411">
    <property type="entry name" value="MerR_1"/>
    <property type="match status" value="1"/>
</dbReference>
<dbReference type="InterPro" id="IPR013216">
    <property type="entry name" value="Methyltransf_11"/>
</dbReference>
<evidence type="ECO:0000313" key="4">
    <source>
        <dbReference type="Proteomes" id="UP000033115"/>
    </source>
</evidence>
<evidence type="ECO:0000313" key="3">
    <source>
        <dbReference type="EMBL" id="AKA69787.1"/>
    </source>
</evidence>
<organism evidence="3 4">
    <name type="scientific">Clostridium scatologenes</name>
    <dbReference type="NCBI Taxonomy" id="1548"/>
    <lineage>
        <taxon>Bacteria</taxon>
        <taxon>Bacillati</taxon>
        <taxon>Bacillota</taxon>
        <taxon>Clostridia</taxon>
        <taxon>Eubacteriales</taxon>
        <taxon>Clostridiaceae</taxon>
        <taxon>Clostridium</taxon>
    </lineage>
</organism>
<dbReference type="PROSITE" id="PS00552">
    <property type="entry name" value="HTH_MERR_1"/>
    <property type="match status" value="1"/>
</dbReference>
<dbReference type="KEGG" id="csq:CSCA_2662"/>
<dbReference type="HOGENOM" id="CLU_057314_0_0_9"/>
<keyword evidence="1" id="KW-0238">DNA-binding</keyword>
<dbReference type="GO" id="GO:0003677">
    <property type="term" value="F:DNA binding"/>
    <property type="evidence" value="ECO:0007669"/>
    <property type="project" value="UniProtKB-KW"/>
</dbReference>
<dbReference type="PANTHER" id="PTHR30204">
    <property type="entry name" value="REDOX-CYCLING DRUG-SENSING TRANSCRIPTIONAL ACTIVATOR SOXR"/>
    <property type="match status" value="1"/>
</dbReference>
<dbReference type="GO" id="GO:0008757">
    <property type="term" value="F:S-adenosylmethionine-dependent methyltransferase activity"/>
    <property type="evidence" value="ECO:0007669"/>
    <property type="project" value="InterPro"/>
</dbReference>
<accession>A0A0E3K059</accession>
<keyword evidence="4" id="KW-1185">Reference proteome</keyword>
<dbReference type="CDD" id="cd02440">
    <property type="entry name" value="AdoMet_MTases"/>
    <property type="match status" value="1"/>
</dbReference>
<dbReference type="InterPro" id="IPR029063">
    <property type="entry name" value="SAM-dependent_MTases_sf"/>
</dbReference>
<dbReference type="InterPro" id="IPR000551">
    <property type="entry name" value="MerR-type_HTH_dom"/>
</dbReference>
<dbReference type="RefSeq" id="WP_029161616.1">
    <property type="nucleotide sequence ID" value="NZ_CP009933.1"/>
</dbReference>
<dbReference type="Gene3D" id="1.10.1660.10">
    <property type="match status" value="1"/>
</dbReference>
<reference evidence="3 4" key="1">
    <citation type="journal article" date="2015" name="J. Biotechnol.">
        <title>Complete genome sequence of a malodorant-producing acetogen, Clostridium scatologenes ATCC 25775(T).</title>
        <authorList>
            <person name="Zhu Z."/>
            <person name="Guo T."/>
            <person name="Zheng H."/>
            <person name="Song T."/>
            <person name="Ouyang P."/>
            <person name="Xie J."/>
        </authorList>
    </citation>
    <scope>NUCLEOTIDE SEQUENCE [LARGE SCALE GENOMIC DNA]</scope>
    <source>
        <strain evidence="3 4">ATCC 25775</strain>
    </source>
</reference>
<dbReference type="STRING" id="1548.CSCA_2662"/>
<feature type="domain" description="HTH merR-type" evidence="2">
    <location>
        <begin position="8"/>
        <end position="77"/>
    </location>
</feature>
<dbReference type="EMBL" id="CP009933">
    <property type="protein sequence ID" value="AKA69787.1"/>
    <property type="molecule type" value="Genomic_DNA"/>
</dbReference>
<dbReference type="PANTHER" id="PTHR30204:SF96">
    <property type="entry name" value="CHROMOSOME-ANCHORING PROTEIN RACA"/>
    <property type="match status" value="1"/>
</dbReference>
<dbReference type="Gene3D" id="3.40.50.150">
    <property type="entry name" value="Vaccinia Virus protein VP39"/>
    <property type="match status" value="1"/>
</dbReference>